<dbReference type="PANTHER" id="PTHR30618">
    <property type="entry name" value="NCS1 FAMILY PURINE/PYRIMIDINE TRANSPORTER"/>
    <property type="match status" value="1"/>
</dbReference>
<dbReference type="GO" id="GO:0005886">
    <property type="term" value="C:plasma membrane"/>
    <property type="evidence" value="ECO:0007669"/>
    <property type="project" value="TreeGrafter"/>
</dbReference>
<proteinExistence type="inferred from homology"/>
<accession>H5TFZ6</accession>
<feature type="transmembrane region" description="Helical" evidence="7">
    <location>
        <begin position="285"/>
        <end position="310"/>
    </location>
</feature>
<feature type="transmembrane region" description="Helical" evidence="7">
    <location>
        <begin position="76"/>
        <end position="97"/>
    </location>
</feature>
<comment type="caution">
    <text evidence="8">The sequence shown here is derived from an EMBL/GenBank/DDBJ whole genome shotgun (WGS) entry which is preliminary data.</text>
</comment>
<dbReference type="PANTHER" id="PTHR30618:SF6">
    <property type="entry name" value="NCS1 FAMILY NUCLEOBASE:CATION SYMPORTER-1"/>
    <property type="match status" value="1"/>
</dbReference>
<evidence type="ECO:0000256" key="7">
    <source>
        <dbReference type="SAM" id="Phobius"/>
    </source>
</evidence>
<feature type="transmembrane region" description="Helical" evidence="7">
    <location>
        <begin position="241"/>
        <end position="264"/>
    </location>
</feature>
<keyword evidence="9" id="KW-1185">Reference proteome</keyword>
<dbReference type="OrthoDB" id="6083029at2"/>
<feature type="transmembrane region" description="Helical" evidence="7">
    <location>
        <begin position="403"/>
        <end position="422"/>
    </location>
</feature>
<feature type="transmembrane region" description="Helical" evidence="7">
    <location>
        <begin position="475"/>
        <end position="492"/>
    </location>
</feature>
<evidence type="ECO:0000256" key="1">
    <source>
        <dbReference type="ARBA" id="ARBA00004141"/>
    </source>
</evidence>
<feature type="compositionally biased region" description="Low complexity" evidence="6">
    <location>
        <begin position="527"/>
        <end position="537"/>
    </location>
</feature>
<keyword evidence="4 7" id="KW-1133">Transmembrane helix</keyword>
<sequence>MSASSDAQIATEHHSAAGESIIKVGYDQQLTNEDLAPLKNQNWTWYNIFAFWMSDVHSVGGYVFAGSLFALGISSWQVLVALLVGIVAVNLLCNLVAKPSQQAGVPYPVTTRICFGVKGANIPAIIRGTIAVVWYGIQTYLASTAFGLLALKFWPALEPYGENGNHAFLGLSLLGWGGFVLMWVLQALVFWNGMDTIRKFIDFCGPAVYVVMIALAAYLIAKAGWSNVHFDLSEGSGISGTWPTITMMISAFALVVSYFSGPMLNFGDFSRYGKTFGEVKKGNFWGLPVNFLFFSILVVCTVSAGVTVIGRDADGKIVTDPVHIVDKIDNTTAAVLGVLTFAIATIGINIVANFVSPAFDFSNVAPTKISWRMGGMIAAIGSVIITPWNLFNNASAIHYTMDTLGAVIGPLFGILIADFYLVKKQQIIVDDLFTLSPEGAYHYRGGWNPVAVISVVLASIIPICFVIWGTSYEASFTWFMGAAAGLVFYYVGMRLASDRFLHGSHIPVATITTDMEVAADGTMLSGSPTADAPTADAASDDDAITTKSSAETGSSAS</sequence>
<dbReference type="InterPro" id="IPR001248">
    <property type="entry name" value="Pur-cyt_permease"/>
</dbReference>
<reference evidence="8" key="1">
    <citation type="submission" date="2012-02" db="EMBL/GenBank/DDBJ databases">
        <title>Whole genome shotgun sequence of Gordonia otitidis NBRC 100426.</title>
        <authorList>
            <person name="Yoshida I."/>
            <person name="Hosoyama A."/>
            <person name="Tsuchikane K."/>
            <person name="Katsumata H."/>
            <person name="Yamazaki S."/>
            <person name="Fujita N."/>
        </authorList>
    </citation>
    <scope>NUCLEOTIDE SEQUENCE [LARGE SCALE GENOMIC DNA]</scope>
    <source>
        <strain evidence="8">NBRC 100426</strain>
    </source>
</reference>
<dbReference type="Gene3D" id="1.10.4160.10">
    <property type="entry name" value="Hydantoin permease"/>
    <property type="match status" value="1"/>
</dbReference>
<feature type="transmembrane region" description="Helical" evidence="7">
    <location>
        <begin position="330"/>
        <end position="352"/>
    </location>
</feature>
<feature type="transmembrane region" description="Helical" evidence="7">
    <location>
        <begin position="450"/>
        <end position="469"/>
    </location>
</feature>
<comment type="similarity">
    <text evidence="2">Belongs to the purine-cytosine permease (2.A.39) family.</text>
</comment>
<dbReference type="Proteomes" id="UP000005038">
    <property type="component" value="Unassembled WGS sequence"/>
</dbReference>
<keyword evidence="5 7" id="KW-0472">Membrane</keyword>
<feature type="transmembrane region" description="Helical" evidence="7">
    <location>
        <begin position="203"/>
        <end position="221"/>
    </location>
</feature>
<evidence type="ECO:0000256" key="2">
    <source>
        <dbReference type="ARBA" id="ARBA00008974"/>
    </source>
</evidence>
<feature type="transmembrane region" description="Helical" evidence="7">
    <location>
        <begin position="373"/>
        <end position="391"/>
    </location>
</feature>
<evidence type="ECO:0000256" key="3">
    <source>
        <dbReference type="ARBA" id="ARBA00022692"/>
    </source>
</evidence>
<feature type="transmembrane region" description="Helical" evidence="7">
    <location>
        <begin position="48"/>
        <end position="70"/>
    </location>
</feature>
<gene>
    <name evidence="8" type="ORF">GOOTI_005_00830</name>
</gene>
<organism evidence="8 9">
    <name type="scientific">Gordonia otitidis (strain DSM 44809 / CCUG 52243 / JCM 12355 / NBRC 100426 / IFM 10032)</name>
    <dbReference type="NCBI Taxonomy" id="1108044"/>
    <lineage>
        <taxon>Bacteria</taxon>
        <taxon>Bacillati</taxon>
        <taxon>Actinomycetota</taxon>
        <taxon>Actinomycetes</taxon>
        <taxon>Mycobacteriales</taxon>
        <taxon>Gordoniaceae</taxon>
        <taxon>Gordonia</taxon>
    </lineage>
</organism>
<name>H5TFZ6_GORO1</name>
<feature type="region of interest" description="Disordered" evidence="6">
    <location>
        <begin position="525"/>
        <end position="557"/>
    </location>
</feature>
<evidence type="ECO:0000256" key="4">
    <source>
        <dbReference type="ARBA" id="ARBA00022989"/>
    </source>
</evidence>
<feature type="transmembrane region" description="Helical" evidence="7">
    <location>
        <begin position="166"/>
        <end position="191"/>
    </location>
</feature>
<dbReference type="RefSeq" id="WP_007236679.1">
    <property type="nucleotide sequence ID" value="NZ_BAFB01000005.1"/>
</dbReference>
<keyword evidence="3 7" id="KW-0812">Transmembrane</keyword>
<protein>
    <submittedName>
        <fullName evidence="8">Allantoin permease</fullName>
    </submittedName>
</protein>
<comment type="subcellular location">
    <subcellularLocation>
        <location evidence="1">Membrane</location>
        <topology evidence="1">Multi-pass membrane protein</topology>
    </subcellularLocation>
</comment>
<dbReference type="STRING" id="1108044.GOOTI_005_00830"/>
<dbReference type="GO" id="GO:0015205">
    <property type="term" value="F:nucleobase transmembrane transporter activity"/>
    <property type="evidence" value="ECO:0007669"/>
    <property type="project" value="TreeGrafter"/>
</dbReference>
<dbReference type="EMBL" id="BAFB01000005">
    <property type="protein sequence ID" value="GAB32404.1"/>
    <property type="molecule type" value="Genomic_DNA"/>
</dbReference>
<evidence type="ECO:0000256" key="6">
    <source>
        <dbReference type="SAM" id="MobiDB-lite"/>
    </source>
</evidence>
<dbReference type="CDD" id="cd11555">
    <property type="entry name" value="SLC-NCS1sbd_u1"/>
    <property type="match status" value="1"/>
</dbReference>
<evidence type="ECO:0000313" key="9">
    <source>
        <dbReference type="Proteomes" id="UP000005038"/>
    </source>
</evidence>
<evidence type="ECO:0000256" key="5">
    <source>
        <dbReference type="ARBA" id="ARBA00023136"/>
    </source>
</evidence>
<feature type="transmembrane region" description="Helical" evidence="7">
    <location>
        <begin position="132"/>
        <end position="154"/>
    </location>
</feature>
<evidence type="ECO:0000313" key="8">
    <source>
        <dbReference type="EMBL" id="GAB32404.1"/>
    </source>
</evidence>
<dbReference type="Pfam" id="PF02133">
    <property type="entry name" value="Transp_cyt_pur"/>
    <property type="match status" value="1"/>
</dbReference>
<dbReference type="InterPro" id="IPR045225">
    <property type="entry name" value="Uracil/uridine/allantoin_perm"/>
</dbReference>
<dbReference type="AlphaFoldDB" id="H5TFZ6"/>